<dbReference type="Proteomes" id="UP000276133">
    <property type="component" value="Unassembled WGS sequence"/>
</dbReference>
<reference evidence="1 2" key="1">
    <citation type="journal article" date="2018" name="Sci. Rep.">
        <title>Genomic signatures of local adaptation to the degree of environmental predictability in rotifers.</title>
        <authorList>
            <person name="Franch-Gras L."/>
            <person name="Hahn C."/>
            <person name="Garcia-Roger E.M."/>
            <person name="Carmona M.J."/>
            <person name="Serra M."/>
            <person name="Gomez A."/>
        </authorList>
    </citation>
    <scope>NUCLEOTIDE SEQUENCE [LARGE SCALE GENOMIC DNA]</scope>
    <source>
        <strain evidence="1">HYR1</strain>
    </source>
</reference>
<dbReference type="EMBL" id="REGN01005440">
    <property type="protein sequence ID" value="RNA13335.1"/>
    <property type="molecule type" value="Genomic_DNA"/>
</dbReference>
<accession>A0A3M7QQT7</accession>
<organism evidence="1 2">
    <name type="scientific">Brachionus plicatilis</name>
    <name type="common">Marine rotifer</name>
    <name type="synonym">Brachionus muelleri</name>
    <dbReference type="NCBI Taxonomy" id="10195"/>
    <lineage>
        <taxon>Eukaryota</taxon>
        <taxon>Metazoa</taxon>
        <taxon>Spiralia</taxon>
        <taxon>Gnathifera</taxon>
        <taxon>Rotifera</taxon>
        <taxon>Eurotatoria</taxon>
        <taxon>Monogononta</taxon>
        <taxon>Pseudotrocha</taxon>
        <taxon>Ploima</taxon>
        <taxon>Brachionidae</taxon>
        <taxon>Brachionus</taxon>
    </lineage>
</organism>
<keyword evidence="2" id="KW-1185">Reference proteome</keyword>
<name>A0A3M7QQT7_BRAPC</name>
<dbReference type="AlphaFoldDB" id="A0A3M7QQT7"/>
<comment type="caution">
    <text evidence="1">The sequence shown here is derived from an EMBL/GenBank/DDBJ whole genome shotgun (WGS) entry which is preliminary data.</text>
</comment>
<feature type="non-terminal residue" evidence="1">
    <location>
        <position position="67"/>
    </location>
</feature>
<evidence type="ECO:0000313" key="1">
    <source>
        <dbReference type="EMBL" id="RNA13335.1"/>
    </source>
</evidence>
<sequence>MKTKESKKRLMLRKKYFNLKNESDKKINSFQSEMMHITDIWFFLNFLKENSKKFFHVNKKELLNIYS</sequence>
<protein>
    <submittedName>
        <fullName evidence="1">Uncharacterized protein</fullName>
    </submittedName>
</protein>
<gene>
    <name evidence="1" type="ORF">BpHYR1_040403</name>
</gene>
<evidence type="ECO:0000313" key="2">
    <source>
        <dbReference type="Proteomes" id="UP000276133"/>
    </source>
</evidence>
<proteinExistence type="predicted"/>